<dbReference type="InterPro" id="IPR000306">
    <property type="entry name" value="Znf_FYVE"/>
</dbReference>
<dbReference type="SUPFAM" id="SSF57903">
    <property type="entry name" value="FYVE/PHD zinc finger"/>
    <property type="match status" value="1"/>
</dbReference>
<evidence type="ECO:0000256" key="3">
    <source>
        <dbReference type="ARBA" id="ARBA00022833"/>
    </source>
</evidence>
<evidence type="ECO:0000259" key="5">
    <source>
        <dbReference type="PROSITE" id="PS50178"/>
    </source>
</evidence>
<dbReference type="InterPro" id="IPR017455">
    <property type="entry name" value="Znf_FYVE-rel"/>
</dbReference>
<keyword evidence="3" id="KW-0862">Zinc</keyword>
<name>A0ABM0MHI6_SACKO</name>
<keyword evidence="6" id="KW-1185">Reference proteome</keyword>
<dbReference type="PANTHER" id="PTHR23164:SF30">
    <property type="entry name" value="EARLY ENDOSOME ANTIGEN 1"/>
    <property type="match status" value="1"/>
</dbReference>
<evidence type="ECO:0000313" key="6">
    <source>
        <dbReference type="Proteomes" id="UP000694865"/>
    </source>
</evidence>
<protein>
    <submittedName>
        <fullName evidence="7">Rabenosyn-5-like</fullName>
    </submittedName>
</protein>
<gene>
    <name evidence="7" type="primary">LOC102808761</name>
</gene>
<dbReference type="GeneID" id="102808761"/>
<feature type="domain" description="FYVE-type" evidence="5">
    <location>
        <begin position="70"/>
        <end position="112"/>
    </location>
</feature>
<dbReference type="InterPro" id="IPR013083">
    <property type="entry name" value="Znf_RING/FYVE/PHD"/>
</dbReference>
<accession>A0ABM0MHI6</accession>
<evidence type="ECO:0000256" key="2">
    <source>
        <dbReference type="ARBA" id="ARBA00022771"/>
    </source>
</evidence>
<dbReference type="Proteomes" id="UP000694865">
    <property type="component" value="Unplaced"/>
</dbReference>
<evidence type="ECO:0000313" key="7">
    <source>
        <dbReference type="RefSeq" id="XP_006819477.1"/>
    </source>
</evidence>
<proteinExistence type="predicted"/>
<dbReference type="SMART" id="SM00064">
    <property type="entry name" value="FYVE"/>
    <property type="match status" value="1"/>
</dbReference>
<dbReference type="PROSITE" id="PS50178">
    <property type="entry name" value="ZF_FYVE"/>
    <property type="match status" value="1"/>
</dbReference>
<evidence type="ECO:0000256" key="1">
    <source>
        <dbReference type="ARBA" id="ARBA00022723"/>
    </source>
</evidence>
<feature type="non-terminal residue" evidence="7">
    <location>
        <position position="112"/>
    </location>
</feature>
<keyword evidence="1" id="KW-0479">Metal-binding</keyword>
<dbReference type="Pfam" id="PF01363">
    <property type="entry name" value="FYVE"/>
    <property type="match status" value="1"/>
</dbReference>
<reference evidence="7" key="1">
    <citation type="submission" date="2025-08" db="UniProtKB">
        <authorList>
            <consortium name="RefSeq"/>
        </authorList>
    </citation>
    <scope>IDENTIFICATION</scope>
    <source>
        <tissue evidence="7">Testes</tissue>
    </source>
</reference>
<keyword evidence="2 4" id="KW-0863">Zinc-finger</keyword>
<organism evidence="6 7">
    <name type="scientific">Saccoglossus kowalevskii</name>
    <name type="common">Acorn worm</name>
    <dbReference type="NCBI Taxonomy" id="10224"/>
    <lineage>
        <taxon>Eukaryota</taxon>
        <taxon>Metazoa</taxon>
        <taxon>Hemichordata</taxon>
        <taxon>Enteropneusta</taxon>
        <taxon>Harrimaniidae</taxon>
        <taxon>Saccoglossus</taxon>
    </lineage>
</organism>
<dbReference type="RefSeq" id="XP_006819477.1">
    <property type="nucleotide sequence ID" value="XM_006819414.1"/>
</dbReference>
<dbReference type="Gene3D" id="3.30.40.10">
    <property type="entry name" value="Zinc/RING finger domain, C3HC4 (zinc finger)"/>
    <property type="match status" value="1"/>
</dbReference>
<evidence type="ECO:0000256" key="4">
    <source>
        <dbReference type="PROSITE-ProRule" id="PRU00091"/>
    </source>
</evidence>
<dbReference type="PANTHER" id="PTHR23164">
    <property type="entry name" value="EARLY ENDOSOME ANTIGEN 1"/>
    <property type="match status" value="1"/>
</dbReference>
<sequence>MRSTRIDWFVVETNKLLIRLEKLLSYESSVMDPMKKNMFEKLEKLLDSQSLDPTNKRKAFEKSIVPWAPDEDVKYCPTCGDKFSLAKRKHHCRLCGSIMCGRCSDYLSYTRA</sequence>
<dbReference type="InterPro" id="IPR011011">
    <property type="entry name" value="Znf_FYVE_PHD"/>
</dbReference>